<dbReference type="AlphaFoldDB" id="A0AAD1W570"/>
<dbReference type="PRINTS" id="PR00718">
    <property type="entry name" value="PHPHLIPASED"/>
</dbReference>
<dbReference type="Pfam" id="PF01839">
    <property type="entry name" value="FG-GAP"/>
    <property type="match status" value="2"/>
</dbReference>
<evidence type="ECO:0000313" key="6">
    <source>
        <dbReference type="EMBL" id="CAH2284499.1"/>
    </source>
</evidence>
<dbReference type="InterPro" id="IPR013517">
    <property type="entry name" value="FG-GAP"/>
</dbReference>
<reference evidence="6" key="1">
    <citation type="submission" date="2022-03" db="EMBL/GenBank/DDBJ databases">
        <authorList>
            <person name="Alioto T."/>
            <person name="Alioto T."/>
            <person name="Gomez Garrido J."/>
        </authorList>
    </citation>
    <scope>NUCLEOTIDE SEQUENCE</scope>
</reference>
<dbReference type="InterPro" id="IPR028994">
    <property type="entry name" value="Integrin_alpha_N"/>
</dbReference>
<dbReference type="InterPro" id="IPR001028">
    <property type="entry name" value="Gprt_PLipase_D"/>
</dbReference>
<organism evidence="6 7">
    <name type="scientific">Pelobates cultripes</name>
    <name type="common">Western spadefoot toad</name>
    <dbReference type="NCBI Taxonomy" id="61616"/>
    <lineage>
        <taxon>Eukaryota</taxon>
        <taxon>Metazoa</taxon>
        <taxon>Chordata</taxon>
        <taxon>Craniata</taxon>
        <taxon>Vertebrata</taxon>
        <taxon>Euteleostomi</taxon>
        <taxon>Amphibia</taxon>
        <taxon>Batrachia</taxon>
        <taxon>Anura</taxon>
        <taxon>Pelobatoidea</taxon>
        <taxon>Pelobatidae</taxon>
        <taxon>Pelobates</taxon>
    </lineage>
</organism>
<feature type="repeat" description="FG-GAP" evidence="5">
    <location>
        <begin position="258"/>
        <end position="318"/>
    </location>
</feature>
<dbReference type="PANTHER" id="PTHR23221:SF7">
    <property type="entry name" value="PHOSPHATIDYLINOSITOL-GLYCAN-SPECIFIC PHOSPHOLIPASE D"/>
    <property type="match status" value="1"/>
</dbReference>
<dbReference type="Gene3D" id="2.130.10.130">
    <property type="entry name" value="Integrin alpha, N-terminal"/>
    <property type="match status" value="1"/>
</dbReference>
<name>A0AAD1W570_PELCU</name>
<keyword evidence="1" id="KW-0732">Signal</keyword>
<dbReference type="GO" id="GO:0005615">
    <property type="term" value="C:extracellular space"/>
    <property type="evidence" value="ECO:0007669"/>
    <property type="project" value="TreeGrafter"/>
</dbReference>
<evidence type="ECO:0000256" key="3">
    <source>
        <dbReference type="ARBA" id="ARBA00022801"/>
    </source>
</evidence>
<dbReference type="InterPro" id="IPR013519">
    <property type="entry name" value="Int_alpha_beta-p"/>
</dbReference>
<evidence type="ECO:0000256" key="1">
    <source>
        <dbReference type="ARBA" id="ARBA00022729"/>
    </source>
</evidence>
<dbReference type="SUPFAM" id="SSF69318">
    <property type="entry name" value="Integrin alpha N-terminal domain"/>
    <property type="match status" value="1"/>
</dbReference>
<feature type="repeat" description="FG-GAP" evidence="5">
    <location>
        <begin position="326"/>
        <end position="387"/>
    </location>
</feature>
<accession>A0AAD1W570</accession>
<proteinExistence type="predicted"/>
<dbReference type="GO" id="GO:0031012">
    <property type="term" value="C:extracellular matrix"/>
    <property type="evidence" value="ECO:0007669"/>
    <property type="project" value="TreeGrafter"/>
</dbReference>
<dbReference type="SMART" id="SM00191">
    <property type="entry name" value="Int_alpha"/>
    <property type="match status" value="2"/>
</dbReference>
<dbReference type="GO" id="GO:0004621">
    <property type="term" value="F:glycosylphosphatidylinositol phospholipase D activity"/>
    <property type="evidence" value="ECO:0007669"/>
    <property type="project" value="InterPro"/>
</dbReference>
<evidence type="ECO:0000256" key="2">
    <source>
        <dbReference type="ARBA" id="ARBA00022737"/>
    </source>
</evidence>
<keyword evidence="3" id="KW-0378">Hydrolase</keyword>
<dbReference type="PANTHER" id="PTHR23221">
    <property type="entry name" value="GLYCOSYLPHOSPHATIDYLINOSITOL PHOSPHOLIPASE D"/>
    <property type="match status" value="1"/>
</dbReference>
<dbReference type="EMBL" id="OW240915">
    <property type="protein sequence ID" value="CAH2284499.1"/>
    <property type="molecule type" value="Genomic_DNA"/>
</dbReference>
<sequence>MSFLGSLRTWLLFNNKINPQKYNLPNNSALPVFKQLLNLSGSYILILSSHTPGGDVLSQFVLDFGYLESKWYIPVKDLVNIYEEFYGKDVIEDNTIIDCTYILFLQMYGESIAVSKLFPNYAKQSPFLVERFQEYFLGGVDDMAFWSINVFQLISFMLDNGTSDCYIPENPIFMQCNGQKRQSNTRGKIRFQKDESFENSDPSIVMSVGAHKISVDTGVFFHMNSWAKNSMQLLANSTLSMDLRWMFNSVDQNNDSMPSAIYFVTTPYARLGWTMTTADLNQDGLGDLIIGAPGYSIMGQVQIGRVYVVYSKETGLPSVNIDLDKDADVLLQGIEQSGRFGSSVAVLDFNLDGHLDLIVGAPSVGSKYLTYTGSVYVYFGSKTKDFSSSPNITIMCRVSVQCIRWTGGSL</sequence>
<gene>
    <name evidence="6" type="ORF">PECUL_23A032600</name>
</gene>
<dbReference type="Proteomes" id="UP001295444">
    <property type="component" value="Chromosome 04"/>
</dbReference>
<evidence type="ECO:0000256" key="4">
    <source>
        <dbReference type="ARBA" id="ARBA00023180"/>
    </source>
</evidence>
<dbReference type="PROSITE" id="PS51470">
    <property type="entry name" value="FG_GAP"/>
    <property type="match status" value="2"/>
</dbReference>
<keyword evidence="4" id="KW-0325">Glycoprotein</keyword>
<protein>
    <submittedName>
        <fullName evidence="6">Phosphatidylinositol-glycan-specific phospholipase D isoform X3</fullName>
    </submittedName>
</protein>
<keyword evidence="7" id="KW-1185">Reference proteome</keyword>
<keyword evidence="2" id="KW-0677">Repeat</keyword>
<evidence type="ECO:0000313" key="7">
    <source>
        <dbReference type="Proteomes" id="UP001295444"/>
    </source>
</evidence>
<evidence type="ECO:0000256" key="5">
    <source>
        <dbReference type="PROSITE-ProRule" id="PRU00803"/>
    </source>
</evidence>